<dbReference type="InterPro" id="IPR041664">
    <property type="entry name" value="AAA_16"/>
</dbReference>
<dbReference type="RefSeq" id="WP_177135944.1">
    <property type="nucleotide sequence ID" value="NZ_VYGV01000011.1"/>
</dbReference>
<keyword evidence="3" id="KW-1185">Reference proteome</keyword>
<dbReference type="PANTHER" id="PTHR34301:SF8">
    <property type="entry name" value="ATPASE DOMAIN-CONTAINING PROTEIN"/>
    <property type="match status" value="1"/>
</dbReference>
<dbReference type="Gene3D" id="3.40.50.300">
    <property type="entry name" value="P-loop containing nucleotide triphosphate hydrolases"/>
    <property type="match status" value="1"/>
</dbReference>
<gene>
    <name evidence="2" type="ORF">F3K02_12355</name>
</gene>
<keyword evidence="2" id="KW-0547">Nucleotide-binding</keyword>
<sequence length="400" mass="43607">MDPNKNPFAPGAGSQPPELAGREAIIHEAQIALSRVIQGRSAQSQILLGLRGVGKTVLLNRIERLAEDTGYLTSYIEARDDTSLAALLYPRVHQVLRKLSLIESAKAKAISALKGLKSFAGAFKLSIGDVAIAYDPEPGVADSGIIEEDLTELFLLVGEAASSSKRGWALLIDEVQYLSQADLSALIAALHRVGQKNLPVIFFGAGLPQLAGMAGEAKSYAERLFTYPEVGALNAESAQKAIRQPIEDEGELIDPEAVEAIAQKTHGYPYFLQEWGFQAWTHANGESITLRDAEAATQAALRRLDEGFFNVRLERLTPKERDYVFAMARLGDGPYRSTEVANRMGESPQSLGPLRARLISKGMVYSPAHGDIAFTVPMFADFLRRNFPDNMIPRSPKDES</sequence>
<dbReference type="GO" id="GO:0005524">
    <property type="term" value="F:ATP binding"/>
    <property type="evidence" value="ECO:0007669"/>
    <property type="project" value="UniProtKB-KW"/>
</dbReference>
<proteinExistence type="predicted"/>
<name>A0A7Y8KY83_9BURK</name>
<reference evidence="2 3" key="1">
    <citation type="submission" date="2019-09" db="EMBL/GenBank/DDBJ databases">
        <title>Hydrogenophaga aromatica sp. nov., isolated from a para-xylene-degrading enrichment culture.</title>
        <authorList>
            <person name="Tancsics A."/>
            <person name="Banerjee S."/>
        </authorList>
    </citation>
    <scope>NUCLEOTIDE SEQUENCE [LARGE SCALE GENOMIC DNA]</scope>
    <source>
        <strain evidence="2 3">D2P1</strain>
    </source>
</reference>
<dbReference type="PANTHER" id="PTHR34301">
    <property type="entry name" value="DNA-BINDING PROTEIN-RELATED"/>
    <property type="match status" value="1"/>
</dbReference>
<evidence type="ECO:0000313" key="2">
    <source>
        <dbReference type="EMBL" id="NWF46036.1"/>
    </source>
</evidence>
<accession>A0A7Y8KY83</accession>
<evidence type="ECO:0000313" key="3">
    <source>
        <dbReference type="Proteomes" id="UP000545507"/>
    </source>
</evidence>
<dbReference type="SUPFAM" id="SSF52540">
    <property type="entry name" value="P-loop containing nucleoside triphosphate hydrolases"/>
    <property type="match status" value="1"/>
</dbReference>
<dbReference type="EMBL" id="VYGV01000011">
    <property type="protein sequence ID" value="NWF46036.1"/>
    <property type="molecule type" value="Genomic_DNA"/>
</dbReference>
<dbReference type="InterPro" id="IPR027417">
    <property type="entry name" value="P-loop_NTPase"/>
</dbReference>
<protein>
    <submittedName>
        <fullName evidence="2">ATP-binding protein</fullName>
    </submittedName>
</protein>
<dbReference type="Proteomes" id="UP000545507">
    <property type="component" value="Unassembled WGS sequence"/>
</dbReference>
<keyword evidence="2" id="KW-0067">ATP-binding</keyword>
<organism evidence="2 3">
    <name type="scientific">Hydrogenophaga aromaticivorans</name>
    <dbReference type="NCBI Taxonomy" id="2610898"/>
    <lineage>
        <taxon>Bacteria</taxon>
        <taxon>Pseudomonadati</taxon>
        <taxon>Pseudomonadota</taxon>
        <taxon>Betaproteobacteria</taxon>
        <taxon>Burkholderiales</taxon>
        <taxon>Comamonadaceae</taxon>
        <taxon>Hydrogenophaga</taxon>
    </lineage>
</organism>
<evidence type="ECO:0000259" key="1">
    <source>
        <dbReference type="Pfam" id="PF13191"/>
    </source>
</evidence>
<dbReference type="Pfam" id="PF13191">
    <property type="entry name" value="AAA_16"/>
    <property type="match status" value="1"/>
</dbReference>
<feature type="domain" description="Orc1-like AAA ATPase" evidence="1">
    <location>
        <begin position="18"/>
        <end position="201"/>
    </location>
</feature>
<dbReference type="AlphaFoldDB" id="A0A7Y8KY83"/>
<comment type="caution">
    <text evidence="2">The sequence shown here is derived from an EMBL/GenBank/DDBJ whole genome shotgun (WGS) entry which is preliminary data.</text>
</comment>